<evidence type="ECO:0000313" key="4">
    <source>
        <dbReference type="Proteomes" id="UP000272474"/>
    </source>
</evidence>
<dbReference type="AlphaFoldDB" id="A0A3A9Z941"/>
<comment type="caution">
    <text evidence="3">The sequence shown here is derived from an EMBL/GenBank/DDBJ whole genome shotgun (WGS) entry which is preliminary data.</text>
</comment>
<dbReference type="Pfam" id="PF07336">
    <property type="entry name" value="ABATE"/>
    <property type="match status" value="1"/>
</dbReference>
<reference evidence="3 4" key="1">
    <citation type="journal article" date="2014" name="Int. J. Syst. Evol. Microbiol.">
        <title>Streptomyces hoynatensis sp. nov., isolated from deep marine sediment.</title>
        <authorList>
            <person name="Veyisoglu A."/>
            <person name="Sahin N."/>
        </authorList>
    </citation>
    <scope>NUCLEOTIDE SEQUENCE [LARGE SCALE GENOMIC DNA]</scope>
    <source>
        <strain evidence="3 4">KCTC 29097</strain>
    </source>
</reference>
<dbReference type="Gene3D" id="1.10.3300.10">
    <property type="entry name" value="Jann2411-like domain"/>
    <property type="match status" value="1"/>
</dbReference>
<accession>A0A3A9Z941</accession>
<evidence type="ECO:0000256" key="1">
    <source>
        <dbReference type="SAM" id="MobiDB-lite"/>
    </source>
</evidence>
<sequence length="193" mass="20727">MAAHPSLAFRFDCGATWLNLLATRGSAFGAHPAERLATPALLAEWLDRSELAPRTAPAQADLEEAWRLRELLRSVALPTAAGQTPPAEAVAELSAYLARREEPLRLRLGDRLVREGPATAAAALGRIARQAAEHLTGPERHALKICPESDCRGLFTDAGGRRRWCPSPACASRGRVRAHRARRGATPPPAPTG</sequence>
<feature type="compositionally biased region" description="Basic residues" evidence="1">
    <location>
        <begin position="174"/>
        <end position="183"/>
    </location>
</feature>
<feature type="domain" description="Zinc finger CGNR" evidence="2">
    <location>
        <begin position="143"/>
        <end position="183"/>
    </location>
</feature>
<dbReference type="RefSeq" id="WP_120676866.1">
    <property type="nucleotide sequence ID" value="NZ_RBAL01000003.1"/>
</dbReference>
<organism evidence="3 4">
    <name type="scientific">Streptomyces hoynatensis</name>
    <dbReference type="NCBI Taxonomy" id="1141874"/>
    <lineage>
        <taxon>Bacteria</taxon>
        <taxon>Bacillati</taxon>
        <taxon>Actinomycetota</taxon>
        <taxon>Actinomycetes</taxon>
        <taxon>Kitasatosporales</taxon>
        <taxon>Streptomycetaceae</taxon>
        <taxon>Streptomyces</taxon>
    </lineage>
</organism>
<proteinExistence type="predicted"/>
<feature type="region of interest" description="Disordered" evidence="1">
    <location>
        <begin position="171"/>
        <end position="193"/>
    </location>
</feature>
<gene>
    <name evidence="3" type="ORF">D7294_07605</name>
</gene>
<dbReference type="PANTHER" id="PTHR35525">
    <property type="entry name" value="BLL6575 PROTEIN"/>
    <property type="match status" value="1"/>
</dbReference>
<dbReference type="InterPro" id="IPR021005">
    <property type="entry name" value="Znf_CGNR"/>
</dbReference>
<dbReference type="OrthoDB" id="123307at2"/>
<dbReference type="InterPro" id="IPR023286">
    <property type="entry name" value="ABATE_dom_sf"/>
</dbReference>
<dbReference type="Pfam" id="PF11706">
    <property type="entry name" value="zf-CGNR"/>
    <property type="match status" value="1"/>
</dbReference>
<dbReference type="EMBL" id="RBAL01000003">
    <property type="protein sequence ID" value="RKN44962.1"/>
    <property type="molecule type" value="Genomic_DNA"/>
</dbReference>
<evidence type="ECO:0000313" key="3">
    <source>
        <dbReference type="EMBL" id="RKN44962.1"/>
    </source>
</evidence>
<dbReference type="SUPFAM" id="SSF160904">
    <property type="entry name" value="Jann2411-like"/>
    <property type="match status" value="1"/>
</dbReference>
<name>A0A3A9Z941_9ACTN</name>
<dbReference type="Proteomes" id="UP000272474">
    <property type="component" value="Unassembled WGS sequence"/>
</dbReference>
<protein>
    <recommendedName>
        <fullName evidence="2">Zinc finger CGNR domain-containing protein</fullName>
    </recommendedName>
</protein>
<keyword evidence="4" id="KW-1185">Reference proteome</keyword>
<dbReference type="PANTHER" id="PTHR35525:SF3">
    <property type="entry name" value="BLL6575 PROTEIN"/>
    <property type="match status" value="1"/>
</dbReference>
<evidence type="ECO:0000259" key="2">
    <source>
        <dbReference type="Pfam" id="PF11706"/>
    </source>
</evidence>
<dbReference type="InterPro" id="IPR010852">
    <property type="entry name" value="ABATE"/>
</dbReference>